<dbReference type="PROSITE" id="PS50932">
    <property type="entry name" value="HTH_LACI_2"/>
    <property type="match status" value="1"/>
</dbReference>
<dbReference type="RefSeq" id="WP_129032449.1">
    <property type="nucleotide sequence ID" value="NZ_CP059603.1"/>
</dbReference>
<dbReference type="InterPro" id="IPR028082">
    <property type="entry name" value="Peripla_BP_I"/>
</dbReference>
<dbReference type="SMART" id="SM00354">
    <property type="entry name" value="HTH_LACI"/>
    <property type="match status" value="1"/>
</dbReference>
<comment type="caution">
    <text evidence="5">The sequence shown here is derived from an EMBL/GenBank/DDBJ whole genome shotgun (WGS) entry which is preliminary data.</text>
</comment>
<dbReference type="InterPro" id="IPR010982">
    <property type="entry name" value="Lambda_DNA-bd_dom_sf"/>
</dbReference>
<dbReference type="OrthoDB" id="43195at2"/>
<organism evidence="5 6">
    <name type="scientific">Levilactobacillus suantsaii</name>
    <dbReference type="NCBI Taxonomy" id="2292255"/>
    <lineage>
        <taxon>Bacteria</taxon>
        <taxon>Bacillati</taxon>
        <taxon>Bacillota</taxon>
        <taxon>Bacilli</taxon>
        <taxon>Lactobacillales</taxon>
        <taxon>Lactobacillaceae</taxon>
        <taxon>Levilactobacillus</taxon>
    </lineage>
</organism>
<dbReference type="PROSITE" id="PS00356">
    <property type="entry name" value="HTH_LACI_1"/>
    <property type="match status" value="1"/>
</dbReference>
<proteinExistence type="predicted"/>
<dbReference type="Proteomes" id="UP000290602">
    <property type="component" value="Unassembled WGS sequence"/>
</dbReference>
<name>A0A4Q0VKS3_9LACO</name>
<sequence length="331" mass="37070">MTTIKDVAQHAGVSASTVSRILNYDQTLAVSEPTRRKVLEVAEKLQYKKRTKKVKQSGDKVAIIQWHSDKEELNDLYYYQIQYGIETKAQTSGVSIDTISFNNLQNIDLSGYTGIIAVGKYDASEIDQLAALKRPLVFIGQNYLLYGFDSVQSDFLTPINWMITHFLELGIQDIGLLAGQEKTQTEHQAIYDPRATTYRTRMTHEGLFNPDFLYAGTYGPDSGHSLMLQAIDQLQDQLPHAFIIGSDSMAIGALNALKECEITVPDRVSIVSFNDVAIAKYAYPALTTAHVHTEIMGERAFELLREQLKNPHKVPESVVISTQIIHRDSSL</sequence>
<dbReference type="Gene3D" id="1.10.260.40">
    <property type="entry name" value="lambda repressor-like DNA-binding domains"/>
    <property type="match status" value="1"/>
</dbReference>
<dbReference type="PANTHER" id="PTHR30146">
    <property type="entry name" value="LACI-RELATED TRANSCRIPTIONAL REPRESSOR"/>
    <property type="match status" value="1"/>
</dbReference>
<gene>
    <name evidence="5" type="ORF">DXH47_05975</name>
</gene>
<dbReference type="GO" id="GO:0000976">
    <property type="term" value="F:transcription cis-regulatory region binding"/>
    <property type="evidence" value="ECO:0007669"/>
    <property type="project" value="TreeGrafter"/>
</dbReference>
<evidence type="ECO:0000256" key="2">
    <source>
        <dbReference type="ARBA" id="ARBA00023125"/>
    </source>
</evidence>
<protein>
    <submittedName>
        <fullName evidence="5">LacI family DNA-binding transcriptional regulator</fullName>
    </submittedName>
</protein>
<evidence type="ECO:0000259" key="4">
    <source>
        <dbReference type="PROSITE" id="PS50932"/>
    </source>
</evidence>
<evidence type="ECO:0000256" key="1">
    <source>
        <dbReference type="ARBA" id="ARBA00023015"/>
    </source>
</evidence>
<dbReference type="EMBL" id="QXIL01000008">
    <property type="protein sequence ID" value="RXI78782.1"/>
    <property type="molecule type" value="Genomic_DNA"/>
</dbReference>
<evidence type="ECO:0000313" key="5">
    <source>
        <dbReference type="EMBL" id="RXI78782.1"/>
    </source>
</evidence>
<dbReference type="PANTHER" id="PTHR30146:SF149">
    <property type="entry name" value="HTH-TYPE TRANSCRIPTIONAL REGULATOR EBGR"/>
    <property type="match status" value="1"/>
</dbReference>
<keyword evidence="3" id="KW-0804">Transcription</keyword>
<dbReference type="Gene3D" id="3.40.50.2300">
    <property type="match status" value="2"/>
</dbReference>
<dbReference type="CDD" id="cd01544">
    <property type="entry name" value="PBP1_GalR"/>
    <property type="match status" value="1"/>
</dbReference>
<dbReference type="InterPro" id="IPR000843">
    <property type="entry name" value="HTH_LacI"/>
</dbReference>
<feature type="domain" description="HTH lacI-type" evidence="4">
    <location>
        <begin position="2"/>
        <end position="48"/>
    </location>
</feature>
<keyword evidence="1" id="KW-0805">Transcription regulation</keyword>
<dbReference type="Pfam" id="PF00356">
    <property type="entry name" value="LacI"/>
    <property type="match status" value="1"/>
</dbReference>
<reference evidence="5 6" key="1">
    <citation type="submission" date="2018-08" db="EMBL/GenBank/DDBJ databases">
        <title>Lactobacillus suantsai sp. nov., isolated from traditional fermented suan-tsai in Taiwan.</title>
        <authorList>
            <person name="Huang C.-H."/>
        </authorList>
    </citation>
    <scope>NUCLEOTIDE SEQUENCE [LARGE SCALE GENOMIC DNA]</scope>
    <source>
        <strain evidence="5 6">BCRC 12945</strain>
    </source>
</reference>
<keyword evidence="2 5" id="KW-0238">DNA-binding</keyword>
<dbReference type="PRINTS" id="PR00036">
    <property type="entry name" value="HTHLACI"/>
</dbReference>
<dbReference type="AlphaFoldDB" id="A0A4Q0VKS3"/>
<dbReference type="InterPro" id="IPR046335">
    <property type="entry name" value="LacI/GalR-like_sensor"/>
</dbReference>
<dbReference type="GO" id="GO:0003700">
    <property type="term" value="F:DNA-binding transcription factor activity"/>
    <property type="evidence" value="ECO:0007669"/>
    <property type="project" value="TreeGrafter"/>
</dbReference>
<accession>A0A4Q0VKS3</accession>
<dbReference type="CDD" id="cd01392">
    <property type="entry name" value="HTH_LacI"/>
    <property type="match status" value="1"/>
</dbReference>
<dbReference type="SUPFAM" id="SSF47413">
    <property type="entry name" value="lambda repressor-like DNA-binding domains"/>
    <property type="match status" value="1"/>
</dbReference>
<evidence type="ECO:0000256" key="3">
    <source>
        <dbReference type="ARBA" id="ARBA00023163"/>
    </source>
</evidence>
<dbReference type="Pfam" id="PF13377">
    <property type="entry name" value="Peripla_BP_3"/>
    <property type="match status" value="1"/>
</dbReference>
<keyword evidence="6" id="KW-1185">Reference proteome</keyword>
<evidence type="ECO:0000313" key="6">
    <source>
        <dbReference type="Proteomes" id="UP000290602"/>
    </source>
</evidence>
<dbReference type="SUPFAM" id="SSF53822">
    <property type="entry name" value="Periplasmic binding protein-like I"/>
    <property type="match status" value="1"/>
</dbReference>